<dbReference type="InterPro" id="IPR003661">
    <property type="entry name" value="HisK_dim/P_dom"/>
</dbReference>
<dbReference type="InterPro" id="IPR004358">
    <property type="entry name" value="Sig_transdc_His_kin-like_C"/>
</dbReference>
<evidence type="ECO:0000256" key="9">
    <source>
        <dbReference type="ARBA" id="ARBA00023012"/>
    </source>
</evidence>
<protein>
    <recommendedName>
        <fullName evidence="3">histidine kinase</fullName>
        <ecNumber evidence="3">2.7.13.3</ecNumber>
    </recommendedName>
</protein>
<evidence type="ECO:0000313" key="14">
    <source>
        <dbReference type="EMBL" id="EHM12750.1"/>
    </source>
</evidence>
<dbReference type="PANTHER" id="PTHR45436:SF5">
    <property type="entry name" value="SENSOR HISTIDINE KINASE TRCS"/>
    <property type="match status" value="1"/>
</dbReference>
<dbReference type="InterPro" id="IPR036097">
    <property type="entry name" value="HisK_dim/P_sf"/>
</dbReference>
<evidence type="ECO:0000313" key="15">
    <source>
        <dbReference type="Proteomes" id="UP000003806"/>
    </source>
</evidence>
<dbReference type="CDD" id="cd00082">
    <property type="entry name" value="HisKA"/>
    <property type="match status" value="1"/>
</dbReference>
<dbReference type="InterPro" id="IPR003594">
    <property type="entry name" value="HATPase_dom"/>
</dbReference>
<dbReference type="InterPro" id="IPR005467">
    <property type="entry name" value="His_kinase_dom"/>
</dbReference>
<dbReference type="InterPro" id="IPR050428">
    <property type="entry name" value="TCS_sensor_his_kinase"/>
</dbReference>
<evidence type="ECO:0000256" key="4">
    <source>
        <dbReference type="ARBA" id="ARBA00022553"/>
    </source>
</evidence>
<comment type="subcellular location">
    <subcellularLocation>
        <location evidence="2">Membrane</location>
    </subcellularLocation>
</comment>
<dbReference type="GO" id="GO:0000155">
    <property type="term" value="F:phosphorelay sensor kinase activity"/>
    <property type="evidence" value="ECO:0007669"/>
    <property type="project" value="InterPro"/>
</dbReference>
<dbReference type="Proteomes" id="UP000003806">
    <property type="component" value="Chromosome"/>
</dbReference>
<accession>H0UIV6</accession>
<dbReference type="SUPFAM" id="SSF55874">
    <property type="entry name" value="ATPase domain of HSP90 chaperone/DNA topoisomerase II/histidine kinase"/>
    <property type="match status" value="1"/>
</dbReference>
<dbReference type="SMART" id="SM00388">
    <property type="entry name" value="HisKA"/>
    <property type="match status" value="1"/>
</dbReference>
<dbReference type="Pfam" id="PF00512">
    <property type="entry name" value="HisKA"/>
    <property type="match status" value="1"/>
</dbReference>
<dbReference type="Gene3D" id="3.30.565.10">
    <property type="entry name" value="Histidine kinase-like ATPase, C-terminal domain"/>
    <property type="match status" value="1"/>
</dbReference>
<keyword evidence="4" id="KW-0597">Phosphoprotein</keyword>
<evidence type="ECO:0000256" key="1">
    <source>
        <dbReference type="ARBA" id="ARBA00000085"/>
    </source>
</evidence>
<dbReference type="Pfam" id="PF02518">
    <property type="entry name" value="HATPase_c"/>
    <property type="match status" value="1"/>
</dbReference>
<feature type="domain" description="Histidine kinase" evidence="12">
    <location>
        <begin position="354"/>
        <end position="575"/>
    </location>
</feature>
<evidence type="ECO:0000256" key="6">
    <source>
        <dbReference type="ARBA" id="ARBA00022692"/>
    </source>
</evidence>
<evidence type="ECO:0000256" key="11">
    <source>
        <dbReference type="SAM" id="Phobius"/>
    </source>
</evidence>
<keyword evidence="15" id="KW-1185">Reference proteome</keyword>
<evidence type="ECO:0000256" key="3">
    <source>
        <dbReference type="ARBA" id="ARBA00012438"/>
    </source>
</evidence>
<dbReference type="EC" id="2.7.13.3" evidence="3"/>
<keyword evidence="5" id="KW-0808">Transferase</keyword>
<reference evidence="14 15" key="1">
    <citation type="submission" date="2011-11" db="EMBL/GenBank/DDBJ databases">
        <title>The Noncontiguous Finished genome of Jonquetella anthropi DSM 22815.</title>
        <authorList>
            <consortium name="US DOE Joint Genome Institute (JGI-PGF)"/>
            <person name="Lucas S."/>
            <person name="Copeland A."/>
            <person name="Lapidus A."/>
            <person name="Glavina del Rio T."/>
            <person name="Dalin E."/>
            <person name="Tice H."/>
            <person name="Bruce D."/>
            <person name="Goodwin L."/>
            <person name="Pitluck S."/>
            <person name="Peters L."/>
            <person name="Mikhailova N."/>
            <person name="Held B."/>
            <person name="Kyrpides N."/>
            <person name="Mavromatis K."/>
            <person name="Ivanova N."/>
            <person name="Markowitz V."/>
            <person name="Cheng J.-F."/>
            <person name="Hugenholtz P."/>
            <person name="Woyke T."/>
            <person name="Wu D."/>
            <person name="Gronow S."/>
            <person name="Wellnitz S."/>
            <person name="Brambilla E."/>
            <person name="Klenk H.-P."/>
            <person name="Eisen J.A."/>
        </authorList>
    </citation>
    <scope>NUCLEOTIDE SEQUENCE [LARGE SCALE GENOMIC DNA]</scope>
    <source>
        <strain evidence="14 15">DSM 22815</strain>
    </source>
</reference>
<sequence length="576" mass="62613">MRRSLKTRIAVALGVLLIGALAASWAIFRMTLKEHLIRQASFQLSQQTQLTAQLLEAKGLESFSALLDDQARMLGGRITLIDSTGRPLLDSSIPTSSLDNHASRPEVAAARRDGEGFELRYSRSEGNYYLYCARTVLLGKEPAVLRLSLPLQGLTEGIGAANRRFLILLAVVATVALAFMLWTLRRLFRPLQDLAAVADQVTADRLPLFPIVDDPDLRRLSQAMSAMSARLTAANLEVSSRRAELESLIETLPVGVIVVRGSAVVRCNSQACRMLDAEDLFGKSASSALPPELLGLIDRLDGGEIAPSAELVVPERNTCFACQGRLTPRGYLIVIVDQSDAWRLDAARRTFIADAGHEFQTPLTAIGMTAEFLMEDASDAQKRHLERILEQQKRLTGLIDNLLYLSRLEAEPEGLPMEQVDLAELCRGTTDDYKALPAADGVEISCSVPDDAPILGSPDELKTALGNLLDNALKFTRAKFGKTPGAKIAVSVERDGDEWRVQVSDNGVGLSDDDTEALFHRFSRGDRSRGRGAQVGGYGLGLAIVKRIILRHGGHVAALPSSEGACMAFWLPVGHE</sequence>
<evidence type="ECO:0000256" key="8">
    <source>
        <dbReference type="ARBA" id="ARBA00022989"/>
    </source>
</evidence>
<feature type="transmembrane region" description="Helical" evidence="11">
    <location>
        <begin position="165"/>
        <end position="184"/>
    </location>
</feature>
<proteinExistence type="predicted"/>
<dbReference type="InterPro" id="IPR003660">
    <property type="entry name" value="HAMP_dom"/>
</dbReference>
<dbReference type="AlphaFoldDB" id="H0UIV6"/>
<dbReference type="Gene3D" id="1.10.287.130">
    <property type="match status" value="1"/>
</dbReference>
<evidence type="ECO:0000256" key="7">
    <source>
        <dbReference type="ARBA" id="ARBA00022777"/>
    </source>
</evidence>
<keyword evidence="10 11" id="KW-0472">Membrane</keyword>
<dbReference type="CDD" id="cd00075">
    <property type="entry name" value="HATPase"/>
    <property type="match status" value="1"/>
</dbReference>
<dbReference type="PRINTS" id="PR00344">
    <property type="entry name" value="BCTRLSENSOR"/>
</dbReference>
<dbReference type="SUPFAM" id="SSF47384">
    <property type="entry name" value="Homodimeric domain of signal transducing histidine kinase"/>
    <property type="match status" value="1"/>
</dbReference>
<evidence type="ECO:0000256" key="5">
    <source>
        <dbReference type="ARBA" id="ARBA00022679"/>
    </source>
</evidence>
<dbReference type="HOGENOM" id="CLU_000445_89_2_0"/>
<dbReference type="InterPro" id="IPR036890">
    <property type="entry name" value="HATPase_C_sf"/>
</dbReference>
<keyword evidence="6 11" id="KW-0812">Transmembrane</keyword>
<comment type="catalytic activity">
    <reaction evidence="1">
        <text>ATP + protein L-histidine = ADP + protein N-phospho-L-histidine.</text>
        <dbReference type="EC" id="2.7.13.3"/>
    </reaction>
</comment>
<gene>
    <name evidence="14" type="ORF">JonanDRAFT_0331</name>
</gene>
<evidence type="ECO:0000256" key="10">
    <source>
        <dbReference type="ARBA" id="ARBA00023136"/>
    </source>
</evidence>
<evidence type="ECO:0000259" key="13">
    <source>
        <dbReference type="PROSITE" id="PS50885"/>
    </source>
</evidence>
<keyword evidence="7 14" id="KW-0418">Kinase</keyword>
<dbReference type="STRING" id="885272.JonanDRAFT_0331"/>
<dbReference type="GO" id="GO:0016020">
    <property type="term" value="C:membrane"/>
    <property type="evidence" value="ECO:0007669"/>
    <property type="project" value="UniProtKB-SubCell"/>
</dbReference>
<organism evidence="14 15">
    <name type="scientific">Jonquetella anthropi DSM 22815</name>
    <dbReference type="NCBI Taxonomy" id="885272"/>
    <lineage>
        <taxon>Bacteria</taxon>
        <taxon>Thermotogati</taxon>
        <taxon>Synergistota</taxon>
        <taxon>Synergistia</taxon>
        <taxon>Synergistales</taxon>
        <taxon>Dethiosulfovibrionaceae</taxon>
        <taxon>Jonquetella</taxon>
    </lineage>
</organism>
<dbReference type="OrthoDB" id="9813151at2"/>
<dbReference type="EMBL" id="CM001376">
    <property type="protein sequence ID" value="EHM12750.1"/>
    <property type="molecule type" value="Genomic_DNA"/>
</dbReference>
<name>H0UIV6_9BACT</name>
<evidence type="ECO:0000256" key="2">
    <source>
        <dbReference type="ARBA" id="ARBA00004370"/>
    </source>
</evidence>
<dbReference type="eggNOG" id="COG5002">
    <property type="taxonomic scope" value="Bacteria"/>
</dbReference>
<dbReference type="RefSeq" id="WP_008520198.1">
    <property type="nucleotide sequence ID" value="NZ_CM001376.1"/>
</dbReference>
<keyword evidence="8 11" id="KW-1133">Transmembrane helix</keyword>
<dbReference type="PROSITE" id="PS50109">
    <property type="entry name" value="HIS_KIN"/>
    <property type="match status" value="1"/>
</dbReference>
<dbReference type="PROSITE" id="PS50885">
    <property type="entry name" value="HAMP"/>
    <property type="match status" value="1"/>
</dbReference>
<feature type="domain" description="HAMP" evidence="13">
    <location>
        <begin position="185"/>
        <end position="236"/>
    </location>
</feature>
<keyword evidence="9" id="KW-0902">Two-component regulatory system</keyword>
<dbReference type="SMART" id="SM00387">
    <property type="entry name" value="HATPase_c"/>
    <property type="match status" value="1"/>
</dbReference>
<evidence type="ECO:0000259" key="12">
    <source>
        <dbReference type="PROSITE" id="PS50109"/>
    </source>
</evidence>
<dbReference type="Pfam" id="PF13188">
    <property type="entry name" value="PAS_8"/>
    <property type="match status" value="1"/>
</dbReference>
<dbReference type="PANTHER" id="PTHR45436">
    <property type="entry name" value="SENSOR HISTIDINE KINASE YKOH"/>
    <property type="match status" value="1"/>
</dbReference>
<dbReference type="Gene3D" id="3.30.450.20">
    <property type="entry name" value="PAS domain"/>
    <property type="match status" value="1"/>
</dbReference>
<dbReference type="InterPro" id="IPR000014">
    <property type="entry name" value="PAS"/>
</dbReference>